<feature type="coiled-coil region" evidence="1">
    <location>
        <begin position="76"/>
        <end position="110"/>
    </location>
</feature>
<dbReference type="Pfam" id="PF19795">
    <property type="entry name" value="DUF6279"/>
    <property type="match status" value="1"/>
</dbReference>
<reference evidence="2 3" key="1">
    <citation type="submission" date="2016-08" db="EMBL/GenBank/DDBJ databases">
        <title>Whole genome sequence of Pseudomonas graminis strain UASWS1507, a potential biological control agent for agriculture.</title>
        <authorList>
            <person name="Crovadore J."/>
            <person name="Calmin G."/>
            <person name="Chablais R."/>
            <person name="Cochard B."/>
            <person name="Lefort F."/>
        </authorList>
    </citation>
    <scope>NUCLEOTIDE SEQUENCE [LARGE SCALE GENOMIC DNA]</scope>
    <source>
        <strain evidence="2 3">UASWS1507</strain>
    </source>
</reference>
<dbReference type="RefSeq" id="WP_065992692.1">
    <property type="nucleotide sequence ID" value="NZ_MDEN01000069.1"/>
</dbReference>
<accession>A0A1C2D9P8</accession>
<name>A0A1C2D9P8_9PSED</name>
<keyword evidence="1" id="KW-0175">Coiled coil</keyword>
<protein>
    <recommendedName>
        <fullName evidence="4">Lipoprotein</fullName>
    </recommendedName>
</protein>
<evidence type="ECO:0000313" key="2">
    <source>
        <dbReference type="EMBL" id="OCX11435.1"/>
    </source>
</evidence>
<gene>
    <name evidence="2" type="ORF">BBI10_24935</name>
</gene>
<proteinExistence type="predicted"/>
<dbReference type="AlphaFoldDB" id="A0A1C2D9P8"/>
<evidence type="ECO:0000313" key="3">
    <source>
        <dbReference type="Proteomes" id="UP000095143"/>
    </source>
</evidence>
<dbReference type="PROSITE" id="PS51257">
    <property type="entry name" value="PROKAR_LIPOPROTEIN"/>
    <property type="match status" value="1"/>
</dbReference>
<evidence type="ECO:0000256" key="1">
    <source>
        <dbReference type="SAM" id="Coils"/>
    </source>
</evidence>
<evidence type="ECO:0008006" key="4">
    <source>
        <dbReference type="Google" id="ProtNLM"/>
    </source>
</evidence>
<dbReference type="InterPro" id="IPR016875">
    <property type="entry name" value="UCP028200"/>
</dbReference>
<comment type="caution">
    <text evidence="2">The sequence shown here is derived from an EMBL/GenBank/DDBJ whole genome shotgun (WGS) entry which is preliminary data.</text>
</comment>
<sequence length="290" mass="33571">MGIVLKTFISLWLSLTLLAGCSQIGLTYRHLDFIIPWSLNDYLDMNASQKDWLDERLKEHLSWHCTTQIPGYLDWLDRLQGMVENNQVNQEQLKARTSEARQAIATLSKEITPSAVELLRQLDDQQVGEMQAAFAKDLRKHEDEFVDQPLDKQISERAQRMEKRLTPWMGKLNAAQQARVMQWSTSLGEQNRLWIDNRAHWQSLLLAAVKQRNAADFDQKIASLLQDRQTFWTPEYRAAYDHTEQAAIFLIADLMAQSTGDQRQKLLAKIADVRKDFTDLSCYKSMKKAS</sequence>
<dbReference type="EMBL" id="MDEN01000069">
    <property type="protein sequence ID" value="OCX11435.1"/>
    <property type="molecule type" value="Genomic_DNA"/>
</dbReference>
<organism evidence="2 3">
    <name type="scientific">Pseudomonas graminis</name>
    <dbReference type="NCBI Taxonomy" id="158627"/>
    <lineage>
        <taxon>Bacteria</taxon>
        <taxon>Pseudomonadati</taxon>
        <taxon>Pseudomonadota</taxon>
        <taxon>Gammaproteobacteria</taxon>
        <taxon>Pseudomonadales</taxon>
        <taxon>Pseudomonadaceae</taxon>
        <taxon>Pseudomonas</taxon>
    </lineage>
</organism>
<dbReference type="OrthoDB" id="5767052at2"/>
<dbReference type="Gene3D" id="1.20.120.20">
    <property type="entry name" value="Apolipoprotein"/>
    <property type="match status" value="1"/>
</dbReference>
<dbReference type="Proteomes" id="UP000095143">
    <property type="component" value="Unassembled WGS sequence"/>
</dbReference>
<dbReference type="PIRSF" id="PIRSF028200">
    <property type="entry name" value="UCP028200"/>
    <property type="match status" value="1"/>
</dbReference>